<dbReference type="GO" id="GO:0003729">
    <property type="term" value="F:mRNA binding"/>
    <property type="evidence" value="ECO:0007669"/>
    <property type="project" value="TreeGrafter"/>
</dbReference>
<dbReference type="SUPFAM" id="SSF50249">
    <property type="entry name" value="Nucleic acid-binding proteins"/>
    <property type="match status" value="6"/>
</dbReference>
<dbReference type="NCBIfam" id="NF004955">
    <property type="entry name" value="PRK06299.1-5"/>
    <property type="match status" value="1"/>
</dbReference>
<dbReference type="PANTHER" id="PTHR10724:SF7">
    <property type="entry name" value="SMALL RIBOSOMAL SUBUNIT PROTEIN BS1C"/>
    <property type="match status" value="1"/>
</dbReference>
<dbReference type="GO" id="GO:0003735">
    <property type="term" value="F:structural constituent of ribosome"/>
    <property type="evidence" value="ECO:0007669"/>
    <property type="project" value="InterPro"/>
</dbReference>
<dbReference type="PRINTS" id="PR00681">
    <property type="entry name" value="RIBOSOMALS1"/>
</dbReference>
<dbReference type="CDD" id="cd05687">
    <property type="entry name" value="S1_RPS1_repeat_ec1_hs1"/>
    <property type="match status" value="1"/>
</dbReference>
<gene>
    <name evidence="9" type="ORF">SAMN04490244_104364</name>
</gene>
<dbReference type="InterPro" id="IPR050437">
    <property type="entry name" value="Ribos_protein_bS1-like"/>
</dbReference>
<dbReference type="PANTHER" id="PTHR10724">
    <property type="entry name" value="30S RIBOSOMAL PROTEIN S1"/>
    <property type="match status" value="1"/>
</dbReference>
<dbReference type="NCBIfam" id="TIGR00717">
    <property type="entry name" value="rpsA"/>
    <property type="match status" value="1"/>
</dbReference>
<name>A0A1H9TTP1_9RHOB</name>
<keyword evidence="5 7" id="KW-0687">Ribonucleoprotein</keyword>
<dbReference type="STRING" id="641238.SAMN04490244_104364"/>
<feature type="domain" description="S1 motif" evidence="8">
    <location>
        <begin position="282"/>
        <end position="352"/>
    </location>
</feature>
<dbReference type="GO" id="GO:0006412">
    <property type="term" value="P:translation"/>
    <property type="evidence" value="ECO:0007669"/>
    <property type="project" value="InterPro"/>
</dbReference>
<dbReference type="RefSeq" id="WP_092692290.1">
    <property type="nucleotide sequence ID" value="NZ_FOGU01000004.1"/>
</dbReference>
<dbReference type="InterPro" id="IPR035104">
    <property type="entry name" value="Ribosomal_protein_S1-like"/>
</dbReference>
<dbReference type="Gene3D" id="2.40.50.140">
    <property type="entry name" value="Nucleic acid-binding proteins"/>
    <property type="match status" value="5"/>
</dbReference>
<dbReference type="PIRSF" id="PIRSF002111">
    <property type="entry name" value="RpsA"/>
    <property type="match status" value="1"/>
</dbReference>
<dbReference type="SMART" id="SM00316">
    <property type="entry name" value="S1"/>
    <property type="match status" value="6"/>
</dbReference>
<comment type="similarity">
    <text evidence="1 7">Belongs to the bacterial ribosomal protein bS1 family.</text>
</comment>
<keyword evidence="3 7" id="KW-0694">RNA-binding</keyword>
<organism evidence="9 10">
    <name type="scientific">Tranquillimonas rosea</name>
    <dbReference type="NCBI Taxonomy" id="641238"/>
    <lineage>
        <taxon>Bacteria</taxon>
        <taxon>Pseudomonadati</taxon>
        <taxon>Pseudomonadota</taxon>
        <taxon>Alphaproteobacteria</taxon>
        <taxon>Rhodobacterales</taxon>
        <taxon>Roseobacteraceae</taxon>
        <taxon>Tranquillimonas</taxon>
    </lineage>
</organism>
<dbReference type="Pfam" id="PF00575">
    <property type="entry name" value="S1"/>
    <property type="match status" value="6"/>
</dbReference>
<dbReference type="EMBL" id="FOGU01000004">
    <property type="protein sequence ID" value="SES00382.1"/>
    <property type="molecule type" value="Genomic_DNA"/>
</dbReference>
<dbReference type="AlphaFoldDB" id="A0A1H9TTP1"/>
<evidence type="ECO:0000256" key="1">
    <source>
        <dbReference type="ARBA" id="ARBA00006767"/>
    </source>
</evidence>
<sequence>MSANASMEEFEALLNESFEIDTPQEGTVVKGRVLNVEAGQAIIDVGYKMEGRVDLKEFSNPGETPELQPGDEVEVYLRQVENAKGEAVISREMARREEAWDRLEKAYADENRVEGAIFGRVKGGFTVDLGGAVAFLPGSQVDVRPVRDAGPLMGLKQPFQILKMDRRRGNIVVSRRAILEESRAEQRAEVIANLSEGQAVDGVVKNITEYGAFVDLGGVDGLLHVTDMAWRRVNHPSEILSIGETVKVQVIKINKETHRISLGMKQLQADPWDTVEQKFPIESVHTGRVTNITDYGAFVELEPGVEGLVHVSEMSWTKKNVHPGKIVSTSQEVEVMVLEIDTAKRRVSLGLKQTMRNPWEQFAESHPAGTPVEGEVKNITEFGLFIGLDHDIDGMVHLSDISWDRRGEEAIQDFRKGDVVQAVVTEVDVEKERISLSIKALDDSFTEAVGGVKRGSIITVEVTAIEDGGIEVDYEGAKSFIRRSDLSRDRAEQRPERFQVGDKLDVRVTNVDQKTRRLGLSIKAREIAEEKEAVQQYGSSDSGASLGDILGAALKGEE</sequence>
<evidence type="ECO:0000256" key="6">
    <source>
        <dbReference type="ARBA" id="ARBA00025604"/>
    </source>
</evidence>
<protein>
    <recommendedName>
        <fullName evidence="7">30S ribosomal protein S1</fullName>
    </recommendedName>
</protein>
<dbReference type="InterPro" id="IPR012340">
    <property type="entry name" value="NA-bd_OB-fold"/>
</dbReference>
<dbReference type="Proteomes" id="UP000198885">
    <property type="component" value="Unassembled WGS sequence"/>
</dbReference>
<proteinExistence type="inferred from homology"/>
<dbReference type="CDD" id="cd05691">
    <property type="entry name" value="S1_RPS1_repeat_ec6"/>
    <property type="match status" value="1"/>
</dbReference>
<evidence type="ECO:0000313" key="10">
    <source>
        <dbReference type="Proteomes" id="UP000198885"/>
    </source>
</evidence>
<evidence type="ECO:0000313" key="9">
    <source>
        <dbReference type="EMBL" id="SES00382.1"/>
    </source>
</evidence>
<comment type="function">
    <text evidence="6 7">Binds mRNA; thus facilitating recognition of the initiation point. It is needed to translate mRNA with a short Shine-Dalgarno (SD) purine-rich sequence.</text>
</comment>
<accession>A0A1H9TTP1</accession>
<evidence type="ECO:0000256" key="3">
    <source>
        <dbReference type="ARBA" id="ARBA00022884"/>
    </source>
</evidence>
<dbReference type="FunFam" id="2.40.50.140:FF:000011">
    <property type="entry name" value="30S ribosomal protein S1"/>
    <property type="match status" value="1"/>
</dbReference>
<reference evidence="9 10" key="1">
    <citation type="submission" date="2016-10" db="EMBL/GenBank/DDBJ databases">
        <authorList>
            <person name="de Groot N.N."/>
        </authorList>
    </citation>
    <scope>NUCLEOTIDE SEQUENCE [LARGE SCALE GENOMIC DNA]</scope>
    <source>
        <strain evidence="9 10">DSM 23042</strain>
    </source>
</reference>
<evidence type="ECO:0000256" key="4">
    <source>
        <dbReference type="ARBA" id="ARBA00022980"/>
    </source>
</evidence>
<feature type="domain" description="S1 motif" evidence="8">
    <location>
        <begin position="455"/>
        <end position="523"/>
    </location>
</feature>
<evidence type="ECO:0000256" key="2">
    <source>
        <dbReference type="ARBA" id="ARBA00022737"/>
    </source>
</evidence>
<dbReference type="GO" id="GO:0022627">
    <property type="term" value="C:cytosolic small ribosomal subunit"/>
    <property type="evidence" value="ECO:0007669"/>
    <property type="project" value="TreeGrafter"/>
</dbReference>
<feature type="domain" description="S1 motif" evidence="8">
    <location>
        <begin position="369"/>
        <end position="439"/>
    </location>
</feature>
<evidence type="ECO:0000256" key="5">
    <source>
        <dbReference type="ARBA" id="ARBA00023274"/>
    </source>
</evidence>
<evidence type="ECO:0000256" key="7">
    <source>
        <dbReference type="PIRNR" id="PIRNR002111"/>
    </source>
</evidence>
<keyword evidence="2" id="KW-0677">Repeat</keyword>
<dbReference type="NCBIfam" id="NF004952">
    <property type="entry name" value="PRK06299.1-2"/>
    <property type="match status" value="1"/>
</dbReference>
<keyword evidence="4 7" id="KW-0689">Ribosomal protein</keyword>
<dbReference type="CDD" id="cd04465">
    <property type="entry name" value="S1_RPS1_repeat_ec2_hs2"/>
    <property type="match status" value="1"/>
</dbReference>
<dbReference type="PROSITE" id="PS50126">
    <property type="entry name" value="S1"/>
    <property type="match status" value="6"/>
</dbReference>
<dbReference type="FunFam" id="2.40.50.140:FF:000018">
    <property type="entry name" value="30S ribosomal protein S1"/>
    <property type="match status" value="1"/>
</dbReference>
<feature type="domain" description="S1 motif" evidence="8">
    <location>
        <begin position="197"/>
        <end position="265"/>
    </location>
</feature>
<evidence type="ECO:0000259" key="8">
    <source>
        <dbReference type="PROSITE" id="PS50126"/>
    </source>
</evidence>
<feature type="domain" description="S1 motif" evidence="8">
    <location>
        <begin position="26"/>
        <end position="92"/>
    </location>
</feature>
<dbReference type="CDD" id="cd05688">
    <property type="entry name" value="S1_RPS1_repeat_ec3"/>
    <property type="match status" value="1"/>
</dbReference>
<feature type="domain" description="S1 motif" evidence="8">
    <location>
        <begin position="110"/>
        <end position="176"/>
    </location>
</feature>
<dbReference type="InterPro" id="IPR000110">
    <property type="entry name" value="Ribosomal_bS1"/>
</dbReference>
<dbReference type="OrthoDB" id="9804077at2"/>
<keyword evidence="10" id="KW-1185">Reference proteome</keyword>
<dbReference type="InterPro" id="IPR003029">
    <property type="entry name" value="S1_domain"/>
</dbReference>